<dbReference type="SUPFAM" id="SSF50249">
    <property type="entry name" value="Nucleic acid-binding proteins"/>
    <property type="match status" value="1"/>
</dbReference>
<proteinExistence type="predicted"/>
<evidence type="ECO:0000313" key="3">
    <source>
        <dbReference type="Proteomes" id="UP000663828"/>
    </source>
</evidence>
<dbReference type="InterPro" id="IPR012340">
    <property type="entry name" value="NA-bd_OB-fold"/>
</dbReference>
<organism evidence="2 3">
    <name type="scientific">Adineta ricciae</name>
    <name type="common">Rotifer</name>
    <dbReference type="NCBI Taxonomy" id="249248"/>
    <lineage>
        <taxon>Eukaryota</taxon>
        <taxon>Metazoa</taxon>
        <taxon>Spiralia</taxon>
        <taxon>Gnathifera</taxon>
        <taxon>Rotifera</taxon>
        <taxon>Eurotatoria</taxon>
        <taxon>Bdelloidea</taxon>
        <taxon>Adinetida</taxon>
        <taxon>Adinetidae</taxon>
        <taxon>Adineta</taxon>
    </lineage>
</organism>
<comment type="caution">
    <text evidence="2">The sequence shown here is derived from an EMBL/GenBank/DDBJ whole genome shotgun (WGS) entry which is preliminary data.</text>
</comment>
<reference evidence="2" key="1">
    <citation type="submission" date="2021-02" db="EMBL/GenBank/DDBJ databases">
        <authorList>
            <person name="Nowell W R."/>
        </authorList>
    </citation>
    <scope>NUCLEOTIDE SEQUENCE</scope>
</reference>
<sequence length="338" mass="38093">ISIANVRDKQPNEKQHRTHHQASPVPLDQDPTKPTVLSKSPEIGHLSPTLTILSQSIQSDLSMETLLDVNNPFYFLQGHKEIVESDSDLNHPMEVIRNQSTHSLLNRSTSDEMTTDTTANITTNDRIHVQQKNIEPDSNRTNTLLRIHNQQPTSEQQTAITAYFPPSEQQFQRIIDLDEHATNFQIRSKVILLNNIRQFGLNKVIDGILCDTSGEIKFVAFNDEAERLIASVKVNEKIILQNGEIAVANPRYRTPFSRFEIRICPSTVYRPYHSNSFNPSIQLNKKSLHDASQMAHGALLDVEGMVILDRGLIVSTGHDAGTNRIIRKVSKSLTTPLQ</sequence>
<feature type="region of interest" description="Disordered" evidence="1">
    <location>
        <begin position="1"/>
        <end position="42"/>
    </location>
</feature>
<protein>
    <submittedName>
        <fullName evidence="2">Uncharacterized protein</fullName>
    </submittedName>
</protein>
<evidence type="ECO:0000256" key="1">
    <source>
        <dbReference type="SAM" id="MobiDB-lite"/>
    </source>
</evidence>
<feature type="non-terminal residue" evidence="2">
    <location>
        <position position="338"/>
    </location>
</feature>
<evidence type="ECO:0000313" key="2">
    <source>
        <dbReference type="EMBL" id="CAF1663971.1"/>
    </source>
</evidence>
<dbReference type="Gene3D" id="2.40.50.140">
    <property type="entry name" value="Nucleic acid-binding proteins"/>
    <property type="match status" value="1"/>
</dbReference>
<gene>
    <name evidence="2" type="ORF">XAT740_LOCUS57417</name>
</gene>
<dbReference type="EMBL" id="CAJNOR010011827">
    <property type="protein sequence ID" value="CAF1663971.1"/>
    <property type="molecule type" value="Genomic_DNA"/>
</dbReference>
<accession>A0A816FP31</accession>
<name>A0A816FP31_ADIRI</name>
<dbReference type="AlphaFoldDB" id="A0A816FP31"/>
<feature type="compositionally biased region" description="Basic and acidic residues" evidence="1">
    <location>
        <begin position="1"/>
        <end position="15"/>
    </location>
</feature>
<dbReference type="Proteomes" id="UP000663828">
    <property type="component" value="Unassembled WGS sequence"/>
</dbReference>
<keyword evidence="3" id="KW-1185">Reference proteome</keyword>